<proteinExistence type="predicted"/>
<dbReference type="Proteomes" id="UP001321473">
    <property type="component" value="Unassembled WGS sequence"/>
</dbReference>
<feature type="compositionally biased region" description="Polar residues" evidence="1">
    <location>
        <begin position="46"/>
        <end position="58"/>
    </location>
</feature>
<feature type="transmembrane region" description="Helical" evidence="2">
    <location>
        <begin position="96"/>
        <end position="114"/>
    </location>
</feature>
<organism evidence="3 4">
    <name type="scientific">Amblyomma americanum</name>
    <name type="common">Lone star tick</name>
    <dbReference type="NCBI Taxonomy" id="6943"/>
    <lineage>
        <taxon>Eukaryota</taxon>
        <taxon>Metazoa</taxon>
        <taxon>Ecdysozoa</taxon>
        <taxon>Arthropoda</taxon>
        <taxon>Chelicerata</taxon>
        <taxon>Arachnida</taxon>
        <taxon>Acari</taxon>
        <taxon>Parasitiformes</taxon>
        <taxon>Ixodida</taxon>
        <taxon>Ixodoidea</taxon>
        <taxon>Ixodidae</taxon>
        <taxon>Amblyomminae</taxon>
        <taxon>Amblyomma</taxon>
    </lineage>
</organism>
<keyword evidence="2" id="KW-0472">Membrane</keyword>
<comment type="caution">
    <text evidence="3">The sequence shown here is derived from an EMBL/GenBank/DDBJ whole genome shotgun (WGS) entry which is preliminary data.</text>
</comment>
<dbReference type="PANTHER" id="PTHR16502:SF0">
    <property type="entry name" value="KERATINOCYTE-ASSOCIATED TRANSMEMBRANE PROTEIN 2"/>
    <property type="match status" value="1"/>
</dbReference>
<feature type="region of interest" description="Disordered" evidence="1">
    <location>
        <begin position="1"/>
        <end position="79"/>
    </location>
</feature>
<evidence type="ECO:0008006" key="5">
    <source>
        <dbReference type="Google" id="ProtNLM"/>
    </source>
</evidence>
<reference evidence="3 4" key="1">
    <citation type="journal article" date="2023" name="Arcadia Sci">
        <title>De novo assembly of a long-read Amblyomma americanum tick genome.</title>
        <authorList>
            <person name="Chou S."/>
            <person name="Poskanzer K.E."/>
            <person name="Rollins M."/>
            <person name="Thuy-Boun P.S."/>
        </authorList>
    </citation>
    <scope>NUCLEOTIDE SEQUENCE [LARGE SCALE GENOMIC DNA]</scope>
    <source>
        <strain evidence="3">F_SG_1</strain>
        <tissue evidence="3">Salivary glands</tissue>
    </source>
</reference>
<evidence type="ECO:0000313" key="4">
    <source>
        <dbReference type="Proteomes" id="UP001321473"/>
    </source>
</evidence>
<evidence type="ECO:0000313" key="3">
    <source>
        <dbReference type="EMBL" id="KAK8765257.1"/>
    </source>
</evidence>
<dbReference type="PANTHER" id="PTHR16502">
    <property type="entry name" value="KERATINOCYTE-ASSOCIATED TRANSMEMBRANE PROTEIN 2"/>
    <property type="match status" value="1"/>
</dbReference>
<evidence type="ECO:0000256" key="2">
    <source>
        <dbReference type="SAM" id="Phobius"/>
    </source>
</evidence>
<feature type="non-terminal residue" evidence="3">
    <location>
        <position position="1"/>
    </location>
</feature>
<keyword evidence="4" id="KW-1185">Reference proteome</keyword>
<keyword evidence="2" id="KW-0812">Transmembrane</keyword>
<protein>
    <recommendedName>
        <fullName evidence="5">Trans-golgi network protein 2</fullName>
    </recommendedName>
</protein>
<name>A0AAQ4DS17_AMBAM</name>
<dbReference type="EMBL" id="JARKHS020027561">
    <property type="protein sequence ID" value="KAK8765257.1"/>
    <property type="molecule type" value="Genomic_DNA"/>
</dbReference>
<gene>
    <name evidence="3" type="ORF">V5799_032133</name>
</gene>
<dbReference type="InterPro" id="IPR037645">
    <property type="entry name" value="KCT2"/>
</dbReference>
<evidence type="ECO:0000256" key="1">
    <source>
        <dbReference type="SAM" id="MobiDB-lite"/>
    </source>
</evidence>
<dbReference type="AlphaFoldDB" id="A0AAQ4DS17"/>
<accession>A0AAQ4DS17</accession>
<keyword evidence="2" id="KW-1133">Transmembrane helix</keyword>
<dbReference type="Pfam" id="PF17818">
    <property type="entry name" value="KCT2"/>
    <property type="match status" value="1"/>
</dbReference>
<sequence>QGVEKKYSGTVPDVPKDFGGMPSASTGNVEYGQLDSGEDLGPPLPTQKNPAVSTSAQLGAQPAAGSVGGSRPEKPLDASAAAGSMPLLPAQDDSHFFAYFLTAVVLCVVGYLAFHNKRKILALILEGRHERQRRHNGHYRRLDNVDDASAVRKGRGSF</sequence>